<dbReference type="InterPro" id="IPR041602">
    <property type="entry name" value="Quercetinase_C"/>
</dbReference>
<proteinExistence type="inferred from homology"/>
<evidence type="ECO:0000259" key="5">
    <source>
        <dbReference type="Pfam" id="PF17954"/>
    </source>
</evidence>
<dbReference type="InterPro" id="IPR003829">
    <property type="entry name" value="Pirin_N_dom"/>
</dbReference>
<keyword evidence="2" id="KW-0408">Iron</keyword>
<name>A0A6B8LYC1_9HYPH</name>
<accession>A0A6B8LYC1</accession>
<dbReference type="InterPro" id="IPR011051">
    <property type="entry name" value="RmlC_Cupin_sf"/>
</dbReference>
<feature type="binding site" evidence="2">
    <location>
        <position position="102"/>
    </location>
    <ligand>
        <name>Fe cation</name>
        <dbReference type="ChEBI" id="CHEBI:24875"/>
    </ligand>
</feature>
<protein>
    <submittedName>
        <fullName evidence="6">Pirin family protein</fullName>
    </submittedName>
</protein>
<dbReference type="PANTHER" id="PTHR43212">
    <property type="entry name" value="QUERCETIN 2,3-DIOXYGENASE"/>
    <property type="match status" value="1"/>
</dbReference>
<dbReference type="CDD" id="cd20311">
    <property type="entry name" value="cupin_Yhhw_C"/>
    <property type="match status" value="1"/>
</dbReference>
<feature type="binding site" evidence="2">
    <location>
        <position position="60"/>
    </location>
    <ligand>
        <name>Fe cation</name>
        <dbReference type="ChEBI" id="CHEBI:24875"/>
    </ligand>
</feature>
<dbReference type="CDD" id="cd02910">
    <property type="entry name" value="cupin_Yhhw_N"/>
    <property type="match status" value="1"/>
</dbReference>
<feature type="domain" description="Quercetin 2,3-dioxygenase C-terminal cupin" evidence="5">
    <location>
        <begin position="147"/>
        <end position="232"/>
    </location>
</feature>
<feature type="binding site" evidence="2">
    <location>
        <position position="104"/>
    </location>
    <ligand>
        <name>Fe cation</name>
        <dbReference type="ChEBI" id="CHEBI:24875"/>
    </ligand>
</feature>
<comment type="similarity">
    <text evidence="1 3">Belongs to the pirin family.</text>
</comment>
<dbReference type="PANTHER" id="PTHR43212:SF3">
    <property type="entry name" value="QUERCETIN 2,3-DIOXYGENASE"/>
    <property type="match status" value="1"/>
</dbReference>
<evidence type="ECO:0000256" key="2">
    <source>
        <dbReference type="PIRSR" id="PIRSR006232-1"/>
    </source>
</evidence>
<organism evidence="6 7">
    <name type="scientific">Methylocystis parvus</name>
    <dbReference type="NCBI Taxonomy" id="134"/>
    <lineage>
        <taxon>Bacteria</taxon>
        <taxon>Pseudomonadati</taxon>
        <taxon>Pseudomonadota</taxon>
        <taxon>Alphaproteobacteria</taxon>
        <taxon>Hyphomicrobiales</taxon>
        <taxon>Methylocystaceae</taxon>
        <taxon>Methylocystis</taxon>
    </lineage>
</organism>
<evidence type="ECO:0000256" key="1">
    <source>
        <dbReference type="ARBA" id="ARBA00008416"/>
    </source>
</evidence>
<feature type="domain" description="Pirin N-terminal" evidence="4">
    <location>
        <begin position="13"/>
        <end position="120"/>
    </location>
</feature>
<dbReference type="KEGG" id="mpar:F7D14_07745"/>
<dbReference type="GO" id="GO:0046872">
    <property type="term" value="F:metal ion binding"/>
    <property type="evidence" value="ECO:0007669"/>
    <property type="project" value="UniProtKB-KW"/>
</dbReference>
<dbReference type="Pfam" id="PF17954">
    <property type="entry name" value="Pirin_C_2"/>
    <property type="match status" value="1"/>
</dbReference>
<keyword evidence="7" id="KW-1185">Reference proteome</keyword>
<dbReference type="EMBL" id="CP044331">
    <property type="protein sequence ID" value="QGM97377.1"/>
    <property type="molecule type" value="Genomic_DNA"/>
</dbReference>
<evidence type="ECO:0000259" key="4">
    <source>
        <dbReference type="Pfam" id="PF02678"/>
    </source>
</evidence>
<dbReference type="InterPro" id="IPR012093">
    <property type="entry name" value="Pirin"/>
</dbReference>
<dbReference type="SUPFAM" id="SSF51182">
    <property type="entry name" value="RmlC-like cupins"/>
    <property type="match status" value="1"/>
</dbReference>
<gene>
    <name evidence="6" type="ORF">F7D14_07745</name>
</gene>
<dbReference type="Proteomes" id="UP000422569">
    <property type="component" value="Chromosome"/>
</dbReference>
<feature type="binding site" evidence="2">
    <location>
        <position position="58"/>
    </location>
    <ligand>
        <name>Fe cation</name>
        <dbReference type="ChEBI" id="CHEBI:24875"/>
    </ligand>
</feature>
<dbReference type="AlphaFoldDB" id="A0A6B8LYC1"/>
<sequence length="234" mass="25885">MRMAIRRAEARGAANFGWLDSRHSFSFGQYFDPAHMGFGPLRVINEDRVAPGGGFPTHPHRDMEIVSYVLEGALEHKDSLGTGSVIRPGDVQRMTAGTGVTHSEYNASRTEPVHFLQIWILPEQEGLAPGYEQKRFEPQEKRGRLRLVASRDGRDGSVKIHRDVDLYATLLSRGESLTHELAPGRAAWVQLMRGEIVVNGEALEPGDGVAVSDPDELRLEGLIEAEALVFDMAM</sequence>
<keyword evidence="2" id="KW-0479">Metal-binding</keyword>
<evidence type="ECO:0000256" key="3">
    <source>
        <dbReference type="RuleBase" id="RU003457"/>
    </source>
</evidence>
<evidence type="ECO:0000313" key="6">
    <source>
        <dbReference type="EMBL" id="QGM97377.1"/>
    </source>
</evidence>
<dbReference type="InterPro" id="IPR014710">
    <property type="entry name" value="RmlC-like_jellyroll"/>
</dbReference>
<evidence type="ECO:0000313" key="7">
    <source>
        <dbReference type="Proteomes" id="UP000422569"/>
    </source>
</evidence>
<dbReference type="Pfam" id="PF02678">
    <property type="entry name" value="Pirin"/>
    <property type="match status" value="1"/>
</dbReference>
<dbReference type="Gene3D" id="2.60.120.10">
    <property type="entry name" value="Jelly Rolls"/>
    <property type="match status" value="2"/>
</dbReference>
<dbReference type="PIRSF" id="PIRSF006232">
    <property type="entry name" value="Pirin"/>
    <property type="match status" value="1"/>
</dbReference>
<comment type="cofactor">
    <cofactor evidence="2">
        <name>Fe cation</name>
        <dbReference type="ChEBI" id="CHEBI:24875"/>
    </cofactor>
    <text evidence="2">Binds 1 Fe cation per subunit.</text>
</comment>
<reference evidence="6 7" key="1">
    <citation type="submission" date="2019-09" db="EMBL/GenBank/DDBJ databases">
        <title>Isolation and complete genome sequencing of Methylocystis species.</title>
        <authorList>
            <person name="Rumah B.L."/>
            <person name="Stead C.E."/>
            <person name="Stevens B.C."/>
            <person name="Minton N.P."/>
            <person name="Grosse-Honebrink A."/>
            <person name="Zhang Y."/>
        </authorList>
    </citation>
    <scope>NUCLEOTIDE SEQUENCE [LARGE SCALE GENOMIC DNA]</scope>
    <source>
        <strain evidence="6 7">BRCS2</strain>
    </source>
</reference>